<dbReference type="Pfam" id="PF02838">
    <property type="entry name" value="Glyco_hydro_20b"/>
    <property type="match status" value="1"/>
</dbReference>
<dbReference type="Pfam" id="PF00728">
    <property type="entry name" value="Glyco_hydro_20"/>
    <property type="match status" value="1"/>
</dbReference>
<accession>A0ABU4RJP6</accession>
<dbReference type="SUPFAM" id="SSF51445">
    <property type="entry name" value="(Trans)glycosidases"/>
    <property type="match status" value="1"/>
</dbReference>
<comment type="similarity">
    <text evidence="1">Belongs to the glycosyl hydrolase 20 family.</text>
</comment>
<dbReference type="InterPro" id="IPR029018">
    <property type="entry name" value="Hex-like_dom2"/>
</dbReference>
<evidence type="ECO:0000256" key="2">
    <source>
        <dbReference type="ARBA" id="ARBA00022801"/>
    </source>
</evidence>
<comment type="caution">
    <text evidence="7">The sequence shown here is derived from an EMBL/GenBank/DDBJ whole genome shotgun (WGS) entry which is preliminary data.</text>
</comment>
<keyword evidence="8" id="KW-1185">Reference proteome</keyword>
<evidence type="ECO:0000256" key="1">
    <source>
        <dbReference type="ARBA" id="ARBA00006285"/>
    </source>
</evidence>
<reference evidence="7 8" key="1">
    <citation type="submission" date="2023-11" db="EMBL/GenBank/DDBJ databases">
        <title>Unpublished Manusciprt.</title>
        <authorList>
            <person name="Saticioglu I.B."/>
            <person name="Ay H."/>
            <person name="Ajmi N."/>
            <person name="Altun S."/>
            <person name="Duman M."/>
        </authorList>
    </citation>
    <scope>NUCLEOTIDE SEQUENCE [LARGE SCALE GENOMIC DNA]</scope>
    <source>
        <strain evidence="7 8">Fl-318</strain>
    </source>
</reference>
<dbReference type="PANTHER" id="PTHR22600">
    <property type="entry name" value="BETA-HEXOSAMINIDASE"/>
    <property type="match status" value="1"/>
</dbReference>
<sequence>MKYLLVLLLAGLTSSAQVQKEQLNLMPWPQSIVLNDGSFTLTKNFKVNITGNPNPRIFGGVTRFLRRLDGRTGIFFEQGFITKLNEFPTAELQINCDKSGKIGLYEDESYHLDIKKDKITINATSDLGALHGLETLLQIMQNNNTSFFFPNAQISDFPRFTWRGLMLDVSRHFQPVDVVKRNLDGLAAMKMNVFHWHLVDDQGWRIEMKKHPKLIELASDGMYYTQEEIKNIVKYADERGILIVPEIDVPGHGSAILTAYPEIGSKLITLTGGTTEKNIQGTAIATYGIERNAGIFSPTLDPTNPKTYQLLSELFDEVCPLFPGSYFHIGGDENEGKDWDSNPKIQEFKKKNNLATNHELQTYFTMKLIPMLKKHGKQLMGWEEILTKNMSKEAIIHAWRGPNEGVVAGQSLIDAVKKGYKSVMSNGFYIDLMYPIESHYLNDPMPKGANLSAEEKARVLGGEATMWSELATPTTIDSRVWPRTAAIAERLWSSENITDVANMRKRLEVVSFRLEELGLTHIRNKDVILRNIANNQNVEALNDFSNVCEPLKGYKRNKGGTEYQMYSPFTLFADACTPDAKDALAFDATVDQYLGNKSLENKIKVTAFLNKWIAVNKGLNELSANAPLVQPILPLAKKLSDASEQLVLVLDNKSTLKAEELKNLIEQCDAKDHADVELAVFKSLKKLMQNFDLN</sequence>
<proteinExistence type="inferred from homology"/>
<gene>
    <name evidence="7" type="ORF">SGQ83_22630</name>
</gene>
<dbReference type="Gene3D" id="3.20.20.80">
    <property type="entry name" value="Glycosidases"/>
    <property type="match status" value="1"/>
</dbReference>
<dbReference type="InterPro" id="IPR015882">
    <property type="entry name" value="HEX_bac_N"/>
</dbReference>
<keyword evidence="2" id="KW-0378">Hydrolase</keyword>
<evidence type="ECO:0000313" key="8">
    <source>
        <dbReference type="Proteomes" id="UP001273350"/>
    </source>
</evidence>
<dbReference type="EMBL" id="JAWXVI010000027">
    <property type="protein sequence ID" value="MDX6192153.1"/>
    <property type="molecule type" value="Genomic_DNA"/>
</dbReference>
<dbReference type="Proteomes" id="UP001273350">
    <property type="component" value="Unassembled WGS sequence"/>
</dbReference>
<feature type="domain" description="Beta-hexosaminidase bacterial type N-terminal" evidence="6">
    <location>
        <begin position="23"/>
        <end position="156"/>
    </location>
</feature>
<organism evidence="7 8">
    <name type="scientific">Flavobacterium cupriresistens</name>
    <dbReference type="NCBI Taxonomy" id="2893885"/>
    <lineage>
        <taxon>Bacteria</taxon>
        <taxon>Pseudomonadati</taxon>
        <taxon>Bacteroidota</taxon>
        <taxon>Flavobacteriia</taxon>
        <taxon>Flavobacteriales</taxon>
        <taxon>Flavobacteriaceae</taxon>
        <taxon>Flavobacterium</taxon>
    </lineage>
</organism>
<feature type="signal peptide" evidence="4">
    <location>
        <begin position="1"/>
        <end position="18"/>
    </location>
</feature>
<feature type="domain" description="Glycoside hydrolase family 20 catalytic" evidence="5">
    <location>
        <begin position="160"/>
        <end position="494"/>
    </location>
</feature>
<evidence type="ECO:0000259" key="5">
    <source>
        <dbReference type="Pfam" id="PF00728"/>
    </source>
</evidence>
<evidence type="ECO:0000313" key="7">
    <source>
        <dbReference type="EMBL" id="MDX6192153.1"/>
    </source>
</evidence>
<keyword evidence="3" id="KW-0326">Glycosidase</keyword>
<evidence type="ECO:0000256" key="4">
    <source>
        <dbReference type="SAM" id="SignalP"/>
    </source>
</evidence>
<dbReference type="InterPro" id="IPR017853">
    <property type="entry name" value="GH"/>
</dbReference>
<dbReference type="RefSeq" id="WP_230002435.1">
    <property type="nucleotide sequence ID" value="NZ_CP087134.1"/>
</dbReference>
<dbReference type="SUPFAM" id="SSF55545">
    <property type="entry name" value="beta-N-acetylhexosaminidase-like domain"/>
    <property type="match status" value="1"/>
</dbReference>
<evidence type="ECO:0000256" key="3">
    <source>
        <dbReference type="ARBA" id="ARBA00023295"/>
    </source>
</evidence>
<feature type="chain" id="PRO_5047259068" evidence="4">
    <location>
        <begin position="19"/>
        <end position="694"/>
    </location>
</feature>
<dbReference type="InterPro" id="IPR025705">
    <property type="entry name" value="Beta_hexosaminidase_sua/sub"/>
</dbReference>
<protein>
    <submittedName>
        <fullName evidence="7">Family 20 glycosylhydrolase</fullName>
    </submittedName>
</protein>
<keyword evidence="4" id="KW-0732">Signal</keyword>
<dbReference type="PANTHER" id="PTHR22600:SF21">
    <property type="entry name" value="BETA-HEXOSAMINIDASE A"/>
    <property type="match status" value="1"/>
</dbReference>
<dbReference type="Gene3D" id="3.30.379.10">
    <property type="entry name" value="Chitobiase/beta-hexosaminidase domain 2-like"/>
    <property type="match status" value="1"/>
</dbReference>
<name>A0ABU4RJP6_9FLAO</name>
<evidence type="ECO:0000259" key="6">
    <source>
        <dbReference type="Pfam" id="PF02838"/>
    </source>
</evidence>
<dbReference type="InterPro" id="IPR015883">
    <property type="entry name" value="Glyco_hydro_20_cat"/>
</dbReference>
<dbReference type="PRINTS" id="PR00738">
    <property type="entry name" value="GLHYDRLASE20"/>
</dbReference>